<dbReference type="InterPro" id="IPR006905">
    <property type="entry name" value="Flavin_halogenase"/>
</dbReference>
<keyword evidence="2" id="KW-1185">Reference proteome</keyword>
<gene>
    <name evidence="1" type="ORF">HBH26_18375</name>
</gene>
<dbReference type="InterPro" id="IPR050816">
    <property type="entry name" value="Flavin-dep_Halogenase_NPB"/>
</dbReference>
<protein>
    <submittedName>
        <fullName evidence="1">Tryptophan 7-halogenase</fullName>
    </submittedName>
</protein>
<evidence type="ECO:0000313" key="1">
    <source>
        <dbReference type="EMBL" id="NJR80547.1"/>
    </source>
</evidence>
<evidence type="ECO:0000313" key="2">
    <source>
        <dbReference type="Proteomes" id="UP000732399"/>
    </source>
</evidence>
<proteinExistence type="predicted"/>
<dbReference type="InterPro" id="IPR033856">
    <property type="entry name" value="Trp_halogen"/>
</dbReference>
<organism evidence="1 2">
    <name type="scientific">Sphingomonas corticis</name>
    <dbReference type="NCBI Taxonomy" id="2722791"/>
    <lineage>
        <taxon>Bacteria</taxon>
        <taxon>Pseudomonadati</taxon>
        <taxon>Pseudomonadota</taxon>
        <taxon>Alphaproteobacteria</taxon>
        <taxon>Sphingomonadales</taxon>
        <taxon>Sphingomonadaceae</taxon>
        <taxon>Sphingomonas</taxon>
    </lineage>
</organism>
<dbReference type="EMBL" id="JAAVJH010000021">
    <property type="protein sequence ID" value="NJR80547.1"/>
    <property type="molecule type" value="Genomic_DNA"/>
</dbReference>
<reference evidence="1 2" key="1">
    <citation type="submission" date="2020-03" db="EMBL/GenBank/DDBJ databases">
        <authorList>
            <person name="Wang L."/>
            <person name="He N."/>
            <person name="Li Y."/>
            <person name="Fang Y."/>
            <person name="Zhang F."/>
        </authorList>
    </citation>
    <scope>NUCLEOTIDE SEQUENCE [LARGE SCALE GENOMIC DNA]</scope>
    <source>
        <strain evidence="1 2">36D10-4-7</strain>
    </source>
</reference>
<dbReference type="Gene3D" id="3.50.50.60">
    <property type="entry name" value="FAD/NAD(P)-binding domain"/>
    <property type="match status" value="1"/>
</dbReference>
<dbReference type="SUPFAM" id="SSF51905">
    <property type="entry name" value="FAD/NAD(P)-binding domain"/>
    <property type="match status" value="1"/>
</dbReference>
<dbReference type="PANTHER" id="PTHR43747:SF4">
    <property type="entry name" value="FLAVIN-DEPENDENT TRYPTOPHAN HALOGENASE"/>
    <property type="match status" value="1"/>
</dbReference>
<dbReference type="InterPro" id="IPR036188">
    <property type="entry name" value="FAD/NAD-bd_sf"/>
</dbReference>
<dbReference type="PIRSF" id="PIRSF011396">
    <property type="entry name" value="Trp_halogenase"/>
    <property type="match status" value="1"/>
</dbReference>
<dbReference type="Proteomes" id="UP000732399">
    <property type="component" value="Unassembled WGS sequence"/>
</dbReference>
<dbReference type="PANTHER" id="PTHR43747">
    <property type="entry name" value="FAD-BINDING PROTEIN"/>
    <property type="match status" value="1"/>
</dbReference>
<dbReference type="Pfam" id="PF04820">
    <property type="entry name" value="Trp_halogenase"/>
    <property type="match status" value="1"/>
</dbReference>
<name>A0ABX1CRG7_9SPHN</name>
<sequence length="482" mass="53253">MAAAALAQLLPQPLYRVRLVESDAIGTVGVGEATIPQIRTFNRALGLDEDAFLRATGGTFKLGIEFVGWGSPGERYLHAFGDVGRDTALHAFHHAWLRARALGRVRPLGDHALNDLAARAHRMQRGAARTARALPEMPYAFHFDAALYARMLRRFAEARGVERHEGRIVHVERDRDSGNVAALLLEGERRVEGDLFVDATGFRSLLLGEALGVGFDDWTRWLPCDRALAVPSARTEPLLPYTRATAHDAGWQWRIPLQHRTGNGVVYSSAHWSDDRAADHLLANLDGTAEGDPRPIRFTTGKRREMWSHNVVALGLAAGFMEPLESTSLHLVQSAIARLLKLLPGTAAGAAQRDAFNRQADAEWTRIRDFLILHYRANARPGDFWSACRDTPPPDTLAAKLALWNEEAAVWREEEELFTEVAWVQVLIGQGAIPARWHPLADGPSDAEIVEYCDLVHQLAAREVAQMPGHAAFVAQHCPARG</sequence>
<comment type="caution">
    <text evidence="1">The sequence shown here is derived from an EMBL/GenBank/DDBJ whole genome shotgun (WGS) entry which is preliminary data.</text>
</comment>
<accession>A0ABX1CRG7</accession>